<dbReference type="PATRIC" id="fig|1349767.4.peg.5110"/>
<protein>
    <submittedName>
        <fullName evidence="2">Uncharacterized protein</fullName>
    </submittedName>
</protein>
<dbReference type="EMBL" id="HG322949">
    <property type="protein sequence ID" value="CDG83942.1"/>
    <property type="molecule type" value="Genomic_DNA"/>
</dbReference>
<keyword evidence="1" id="KW-1133">Transmembrane helix</keyword>
<evidence type="ECO:0000313" key="3">
    <source>
        <dbReference type="Proteomes" id="UP000027604"/>
    </source>
</evidence>
<dbReference type="Proteomes" id="UP000027604">
    <property type="component" value="Chromosome I"/>
</dbReference>
<accession>W0V9L3</accession>
<keyword evidence="1" id="KW-0812">Transmembrane</keyword>
<keyword evidence="3" id="KW-1185">Reference proteome</keyword>
<evidence type="ECO:0000256" key="1">
    <source>
        <dbReference type="SAM" id="Phobius"/>
    </source>
</evidence>
<dbReference type="STRING" id="1349767.GJA_3322"/>
<organism evidence="2 3">
    <name type="scientific">Janthinobacterium agaricidamnosum NBRC 102515 = DSM 9628</name>
    <dbReference type="NCBI Taxonomy" id="1349767"/>
    <lineage>
        <taxon>Bacteria</taxon>
        <taxon>Pseudomonadati</taxon>
        <taxon>Pseudomonadota</taxon>
        <taxon>Betaproteobacteria</taxon>
        <taxon>Burkholderiales</taxon>
        <taxon>Oxalobacteraceae</taxon>
        <taxon>Janthinobacterium</taxon>
    </lineage>
</organism>
<sequence length="50" mass="5455">MAADGLDRAGSVHGVLLSFQSGMIASHAYLTIFPPRQRRARMKGPIKHAH</sequence>
<dbReference type="KEGG" id="jag:GJA_3322"/>
<keyword evidence="1" id="KW-0472">Membrane</keyword>
<gene>
    <name evidence="2" type="ORF">GJA_3322</name>
</gene>
<reference evidence="2 3" key="1">
    <citation type="journal article" date="2015" name="Genome Announc.">
        <title>Genome Sequence of Mushroom Soft-Rot Pathogen Janthinobacterium agaricidamnosum.</title>
        <authorList>
            <person name="Graupner K."/>
            <person name="Lackner G."/>
            <person name="Hertweck C."/>
        </authorList>
    </citation>
    <scope>NUCLEOTIDE SEQUENCE [LARGE SCALE GENOMIC DNA]</scope>
    <source>
        <strain evidence="3">NBRC 102515 / DSM 9628</strain>
    </source>
</reference>
<feature type="transmembrane region" description="Helical" evidence="1">
    <location>
        <begin position="12"/>
        <end position="33"/>
    </location>
</feature>
<dbReference type="HOGENOM" id="CLU_3118709_0_0_4"/>
<name>W0V9L3_9BURK</name>
<proteinExistence type="predicted"/>
<evidence type="ECO:0000313" key="2">
    <source>
        <dbReference type="EMBL" id="CDG83942.1"/>
    </source>
</evidence>
<dbReference type="AlphaFoldDB" id="W0V9L3"/>